<reference evidence="1" key="1">
    <citation type="submission" date="2013-12" db="EMBL/GenBank/DDBJ databases">
        <title>A Varibaculum cambriense genome reconstructed from a premature infant gut community with otherwise low bacterial novelty that shifts toward anaerobic metabolism during the third week of life.</title>
        <authorList>
            <person name="Brown C.T."/>
            <person name="Sharon I."/>
            <person name="Thomas B.C."/>
            <person name="Castelle C.J."/>
            <person name="Morowitz M.J."/>
            <person name="Banfield J.F."/>
        </authorList>
    </citation>
    <scope>NUCLEOTIDE SEQUENCE</scope>
</reference>
<comment type="caution">
    <text evidence="1">The sequence shown here is derived from an EMBL/GenBank/DDBJ whole genome shotgun (WGS) entry which is preliminary data.</text>
</comment>
<sequence>MPPSFVVWPAAALGFSKDVMISPVYSAVSPTLWNLPSLSFVNFSPSGVV</sequence>
<protein>
    <submittedName>
        <fullName evidence="1">Uncharacterized protein</fullName>
    </submittedName>
</protein>
<dbReference type="EMBL" id="AZMM01018416">
    <property type="protein sequence ID" value="ETJ20424.1"/>
    <property type="molecule type" value="Genomic_DNA"/>
</dbReference>
<proteinExistence type="predicted"/>
<name>W1WVF8_9ZZZZ</name>
<gene>
    <name evidence="1" type="ORF">Q604_UNBC18416G0025</name>
</gene>
<dbReference type="AlphaFoldDB" id="W1WVF8"/>
<evidence type="ECO:0000313" key="1">
    <source>
        <dbReference type="EMBL" id="ETJ20424.1"/>
    </source>
</evidence>
<organism evidence="1">
    <name type="scientific">human gut metagenome</name>
    <dbReference type="NCBI Taxonomy" id="408170"/>
    <lineage>
        <taxon>unclassified sequences</taxon>
        <taxon>metagenomes</taxon>
        <taxon>organismal metagenomes</taxon>
    </lineage>
</organism>
<accession>W1WVF8</accession>